<dbReference type="CDD" id="cd00914">
    <property type="entry name" value="PCD_DCoH_subfamily_b"/>
    <property type="match status" value="1"/>
</dbReference>
<dbReference type="SUPFAM" id="SSF55248">
    <property type="entry name" value="PCD-like"/>
    <property type="match status" value="1"/>
</dbReference>
<evidence type="ECO:0000256" key="2">
    <source>
        <dbReference type="ARBA" id="ARBA00006472"/>
    </source>
</evidence>
<dbReference type="eggNOG" id="COG2154">
    <property type="taxonomic scope" value="Bacteria"/>
</dbReference>
<evidence type="ECO:0000313" key="6">
    <source>
        <dbReference type="Proteomes" id="UP000004318"/>
    </source>
</evidence>
<keyword evidence="3 4" id="KW-0456">Lyase</keyword>
<keyword evidence="6" id="KW-1185">Reference proteome</keyword>
<proteinExistence type="inferred from homology"/>
<dbReference type="InterPro" id="IPR001533">
    <property type="entry name" value="Pterin_deHydtase"/>
</dbReference>
<dbReference type="NCBIfam" id="NF002018">
    <property type="entry name" value="PRK00823.1-3"/>
    <property type="match status" value="1"/>
</dbReference>
<dbReference type="PANTHER" id="PTHR12599:SF0">
    <property type="entry name" value="PTERIN-4-ALPHA-CARBINOLAMINE DEHYDRATASE"/>
    <property type="match status" value="1"/>
</dbReference>
<evidence type="ECO:0000256" key="1">
    <source>
        <dbReference type="ARBA" id="ARBA00001554"/>
    </source>
</evidence>
<organism evidence="5 6">
    <name type="scientific">Pseudooceanicola batsensis (strain ATCC BAA-863 / DSM 15984 / KCTC 12145 / HTCC2597)</name>
    <name type="common">Oceanicola batsensis</name>
    <dbReference type="NCBI Taxonomy" id="252305"/>
    <lineage>
        <taxon>Bacteria</taxon>
        <taxon>Pseudomonadati</taxon>
        <taxon>Pseudomonadota</taxon>
        <taxon>Alphaproteobacteria</taxon>
        <taxon>Rhodobacterales</taxon>
        <taxon>Paracoccaceae</taxon>
        <taxon>Pseudooceanicola</taxon>
    </lineage>
</organism>
<comment type="catalytic activity">
    <reaction evidence="1 4">
        <text>(4aS,6R)-4a-hydroxy-L-erythro-5,6,7,8-tetrahydrobiopterin = (6R)-L-erythro-6,7-dihydrobiopterin + H2O</text>
        <dbReference type="Rhea" id="RHEA:11920"/>
        <dbReference type="ChEBI" id="CHEBI:15377"/>
        <dbReference type="ChEBI" id="CHEBI:15642"/>
        <dbReference type="ChEBI" id="CHEBI:43120"/>
        <dbReference type="EC" id="4.2.1.96"/>
    </reaction>
</comment>
<comment type="caution">
    <text evidence="5">The sequence shown here is derived from an EMBL/GenBank/DDBJ whole genome shotgun (WGS) entry which is preliminary data.</text>
</comment>
<dbReference type="RefSeq" id="WP_009806368.1">
    <property type="nucleotide sequence ID" value="NZ_CH724131.1"/>
</dbReference>
<gene>
    <name evidence="5" type="ORF">OB2597_10746</name>
</gene>
<sequence>MPALTTQERDRHLPELEAAGWTVAEDGASIAKTYKFKTFPMAFGFMTRAALYAEKWDHHPDWSNTYNTVAVQLSTHDIGGLSDLDVKLAKKMDELA</sequence>
<dbReference type="OrthoDB" id="9794987at2"/>
<dbReference type="Pfam" id="PF01329">
    <property type="entry name" value="Pterin_4a"/>
    <property type="match status" value="1"/>
</dbReference>
<evidence type="ECO:0000313" key="5">
    <source>
        <dbReference type="EMBL" id="EAQ03715.1"/>
    </source>
</evidence>
<reference evidence="5 6" key="1">
    <citation type="journal article" date="2010" name="J. Bacteriol.">
        <title>Genome sequences of Oceanicola granulosus HTCC2516(T) and Oceanicola batsensis HTCC2597(TDelta).</title>
        <authorList>
            <person name="Thrash J.C."/>
            <person name="Cho J.C."/>
            <person name="Vergin K.L."/>
            <person name="Giovannoni S.J."/>
        </authorList>
    </citation>
    <scope>NUCLEOTIDE SEQUENCE [LARGE SCALE GENOMIC DNA]</scope>
    <source>
        <strain evidence="6">ATCC BAA-863 / DSM 15984 / KCTC 12145 / HTCC2597</strain>
    </source>
</reference>
<dbReference type="HOGENOM" id="CLU_081974_3_2_5"/>
<name>A3TVR9_PSEBH</name>
<evidence type="ECO:0000256" key="4">
    <source>
        <dbReference type="HAMAP-Rule" id="MF_00434"/>
    </source>
</evidence>
<dbReference type="EC" id="4.2.1.96" evidence="4"/>
<dbReference type="Proteomes" id="UP000004318">
    <property type="component" value="Unassembled WGS sequence"/>
</dbReference>
<dbReference type="GO" id="GO:0008124">
    <property type="term" value="F:4-alpha-hydroxytetrahydrobiopterin dehydratase activity"/>
    <property type="evidence" value="ECO:0007669"/>
    <property type="project" value="UniProtKB-UniRule"/>
</dbReference>
<dbReference type="AlphaFoldDB" id="A3TVR9"/>
<dbReference type="HAMAP" id="MF_00434">
    <property type="entry name" value="Pterin_4_alpha"/>
    <property type="match status" value="1"/>
</dbReference>
<dbReference type="Gene3D" id="3.30.1360.20">
    <property type="entry name" value="Transcriptional coactivator/pterin dehydratase"/>
    <property type="match status" value="1"/>
</dbReference>
<accession>A3TVR9</accession>
<evidence type="ECO:0000256" key="3">
    <source>
        <dbReference type="ARBA" id="ARBA00023239"/>
    </source>
</evidence>
<dbReference type="PANTHER" id="PTHR12599">
    <property type="entry name" value="PTERIN-4-ALPHA-CARBINOLAMINE DEHYDRATASE"/>
    <property type="match status" value="1"/>
</dbReference>
<dbReference type="InterPro" id="IPR036428">
    <property type="entry name" value="PCD_sf"/>
</dbReference>
<comment type="similarity">
    <text evidence="2 4">Belongs to the pterin-4-alpha-carbinolamine dehydratase family.</text>
</comment>
<dbReference type="EMBL" id="AAMO01000003">
    <property type="protein sequence ID" value="EAQ03715.1"/>
    <property type="molecule type" value="Genomic_DNA"/>
</dbReference>
<protein>
    <recommendedName>
        <fullName evidence="4">Putative pterin-4-alpha-carbinolamine dehydratase</fullName>
        <shortName evidence="4">PHS</shortName>
        <ecNumber evidence="4">4.2.1.96</ecNumber>
    </recommendedName>
    <alternativeName>
        <fullName evidence="4">4-alpha-hydroxy-tetrahydropterin dehydratase</fullName>
    </alternativeName>
    <alternativeName>
        <fullName evidence="4">Pterin carbinolamine dehydratase</fullName>
        <shortName evidence="4">PCD</shortName>
    </alternativeName>
</protein>
<dbReference type="GO" id="GO:0006729">
    <property type="term" value="P:tetrahydrobiopterin biosynthetic process"/>
    <property type="evidence" value="ECO:0007669"/>
    <property type="project" value="InterPro"/>
</dbReference>
<dbReference type="STRING" id="252305.OB2597_10746"/>